<keyword evidence="1" id="KW-0812">Transmembrane</keyword>
<dbReference type="Proteomes" id="UP000010433">
    <property type="component" value="Unassembled WGS sequence"/>
</dbReference>
<organism evidence="2 3">
    <name type="scientific">Hoylesella saccharolytica F0055</name>
    <dbReference type="NCBI Taxonomy" id="1127699"/>
    <lineage>
        <taxon>Bacteria</taxon>
        <taxon>Pseudomonadati</taxon>
        <taxon>Bacteroidota</taxon>
        <taxon>Bacteroidia</taxon>
        <taxon>Bacteroidales</taxon>
        <taxon>Prevotellaceae</taxon>
        <taxon>Hoylesella</taxon>
    </lineage>
</organism>
<dbReference type="EMBL" id="AMEP01000065">
    <property type="protein sequence ID" value="EKY01620.1"/>
    <property type="molecule type" value="Genomic_DNA"/>
</dbReference>
<dbReference type="PATRIC" id="fig|1127699.3.peg.900"/>
<keyword evidence="1" id="KW-0472">Membrane</keyword>
<proteinExistence type="predicted"/>
<sequence>MLHFYKPSIHLKEKPLCIFVQSLFITKKMLFVSAIYLYLLQQSNSTHLNKEIGVLNYLPFALYLPPASFHLFTFSLLLSYL</sequence>
<feature type="transmembrane region" description="Helical" evidence="1">
    <location>
        <begin position="16"/>
        <end position="40"/>
    </location>
</feature>
<gene>
    <name evidence="2" type="ORF">HMPREF9151_00977</name>
</gene>
<reference evidence="2 3" key="1">
    <citation type="submission" date="2012-05" db="EMBL/GenBank/DDBJ databases">
        <authorList>
            <person name="Weinstock G."/>
            <person name="Sodergren E."/>
            <person name="Lobos E.A."/>
            <person name="Fulton L."/>
            <person name="Fulton R."/>
            <person name="Courtney L."/>
            <person name="Fronick C."/>
            <person name="O'Laughlin M."/>
            <person name="Godfrey J."/>
            <person name="Wilson R.M."/>
            <person name="Miner T."/>
            <person name="Farmer C."/>
            <person name="Delehaunty K."/>
            <person name="Cordes M."/>
            <person name="Minx P."/>
            <person name="Tomlinson C."/>
            <person name="Chen J."/>
            <person name="Wollam A."/>
            <person name="Pepin K.H."/>
            <person name="Bhonagiri V."/>
            <person name="Zhang X."/>
            <person name="Suruliraj S."/>
            <person name="Warren W."/>
            <person name="Mitreva M."/>
            <person name="Mardis E.R."/>
            <person name="Wilson R.K."/>
        </authorList>
    </citation>
    <scope>NUCLEOTIDE SEQUENCE [LARGE SCALE GENOMIC DNA]</scope>
    <source>
        <strain evidence="2 3">F0055</strain>
    </source>
</reference>
<keyword evidence="1" id="KW-1133">Transmembrane helix</keyword>
<protein>
    <submittedName>
        <fullName evidence="2">Uncharacterized protein</fullName>
    </submittedName>
</protein>
<dbReference type="HOGENOM" id="CLU_2570972_0_0_10"/>
<evidence type="ECO:0000256" key="1">
    <source>
        <dbReference type="SAM" id="Phobius"/>
    </source>
</evidence>
<evidence type="ECO:0000313" key="3">
    <source>
        <dbReference type="Proteomes" id="UP000010433"/>
    </source>
</evidence>
<evidence type="ECO:0000313" key="2">
    <source>
        <dbReference type="EMBL" id="EKY01620.1"/>
    </source>
</evidence>
<accession>L1NEB0</accession>
<comment type="caution">
    <text evidence="2">The sequence shown here is derived from an EMBL/GenBank/DDBJ whole genome shotgun (WGS) entry which is preliminary data.</text>
</comment>
<name>L1NEB0_9BACT</name>
<dbReference type="AlphaFoldDB" id="L1NEB0"/>
<feature type="transmembrane region" description="Helical" evidence="1">
    <location>
        <begin position="60"/>
        <end position="80"/>
    </location>
</feature>
<keyword evidence="3" id="KW-1185">Reference proteome</keyword>